<evidence type="ECO:0000259" key="1">
    <source>
        <dbReference type="Pfam" id="PF22693"/>
    </source>
</evidence>
<dbReference type="EMBL" id="ONZP01000224">
    <property type="protein sequence ID" value="SPJ78343.1"/>
    <property type="molecule type" value="Genomic_DNA"/>
</dbReference>
<proteinExistence type="predicted"/>
<dbReference type="Pfam" id="PF22693">
    <property type="entry name" value="MACPF_1"/>
    <property type="match status" value="1"/>
</dbReference>
<keyword evidence="3" id="KW-1185">Reference proteome</keyword>
<reference evidence="2" key="1">
    <citation type="submission" date="2018-03" db="EMBL/GenBank/DDBJ databases">
        <authorList>
            <person name="Guldener U."/>
        </authorList>
    </citation>
    <scope>NUCLEOTIDE SEQUENCE</scope>
</reference>
<name>A0AAE8MAH6_9HYPO</name>
<dbReference type="AlphaFoldDB" id="A0AAE8MAH6"/>
<protein>
    <recommendedName>
        <fullName evidence="1">MACPF-like domain-containing protein</fullName>
    </recommendedName>
</protein>
<sequence>MTTPDTKMSIIRVFSYEPGTKVSKQKRTLEFSVSKKDNRKLEVIREQLVKHKVLGALDVRNPFCDAAGAEVSDQMTIAVYLDQLVEEFKEDAEPDTQIKAPAKSKENKTPKFYYKKKKVQTKTDDATQEFLKKKLDLKLRSNPALSPMRAQLLQSAFQSDKWTAAPAAKLSVVAELTERDWSVIARTNCLLSGQRLTFGEDLKNPIVERTPFNAFKIKSRKFDSYEIVAPMVTPVSKNSAPINKEFGELKAHIPRFRVDDSSHVTVIETQNSLESSMVKSSFNQSSIEASAGGGFWGASASAKAGVSTKKDQTEVTANTEKQRQMHVIYSFPRVTVYLDADSLELTEEVKRDIAEVMKLDTKDSVKAFGDKYGHVFSRRVKLGGRLLSSHQSTESATEDQANSENSLKAAAAVSISGWGFSASAEASHETSEQKETNEKKQDFASNMAWEATGGNTVLCNDPPQWCGTVGNFRNWRIVEQNDIIPITKLISTFEGFESTETEFHKIAGTDALSEDKIVCTKIHLTDIPTGDKLVALPKGQPDPLRSAFKEMTAMLPPNFSGRKIANDEAGAVKFDDGTGKQPSAANWILEQQVYKGMKPHLLSGVKCYIRNEAMPGVYLALTQKLPQTKDSGFLYIGTEKKNRGSFVLERPGMTDKSPVRRNDTVVLNVWDDEHKKEQGSGQEISFTGNPTSAHQYQIQDEKTSLESSVLAELGQKIHTRLQLVEDMLPDDPDRVHSLHMLGLNLIDKHLMTVPFDAIDWAIKYLQEALDLTLPGTPTREARLSSLANAYLHRYEGTAIIVDINTAIDLRGQGISLTPSGHLLRAK</sequence>
<organism evidence="2 3">
    <name type="scientific">Fusarium torulosum</name>
    <dbReference type="NCBI Taxonomy" id="33205"/>
    <lineage>
        <taxon>Eukaryota</taxon>
        <taxon>Fungi</taxon>
        <taxon>Dikarya</taxon>
        <taxon>Ascomycota</taxon>
        <taxon>Pezizomycotina</taxon>
        <taxon>Sordariomycetes</taxon>
        <taxon>Hypocreomycetidae</taxon>
        <taxon>Hypocreales</taxon>
        <taxon>Nectriaceae</taxon>
        <taxon>Fusarium</taxon>
    </lineage>
</organism>
<feature type="domain" description="MACPF-like" evidence="1">
    <location>
        <begin position="306"/>
        <end position="490"/>
    </location>
</feature>
<evidence type="ECO:0000313" key="2">
    <source>
        <dbReference type="EMBL" id="SPJ78343.1"/>
    </source>
</evidence>
<comment type="caution">
    <text evidence="2">The sequence shown here is derived from an EMBL/GenBank/DDBJ whole genome shotgun (WGS) entry which is preliminary data.</text>
</comment>
<accession>A0AAE8MAH6</accession>
<dbReference type="InterPro" id="IPR054586">
    <property type="entry name" value="MACPF_1_fungal"/>
</dbReference>
<evidence type="ECO:0000313" key="3">
    <source>
        <dbReference type="Proteomes" id="UP001187734"/>
    </source>
</evidence>
<gene>
    <name evidence="2" type="ORF">FTOL_06732</name>
</gene>
<dbReference type="Proteomes" id="UP001187734">
    <property type="component" value="Unassembled WGS sequence"/>
</dbReference>